<protein>
    <submittedName>
        <fullName evidence="1">Uncharacterized protein</fullName>
    </submittedName>
</protein>
<organism evidence="1 2">
    <name type="scientific">Gossypium arboreum</name>
    <name type="common">Tree cotton</name>
    <name type="synonym">Gossypium nanking</name>
    <dbReference type="NCBI Taxonomy" id="29729"/>
    <lineage>
        <taxon>Eukaryota</taxon>
        <taxon>Viridiplantae</taxon>
        <taxon>Streptophyta</taxon>
        <taxon>Embryophyta</taxon>
        <taxon>Tracheophyta</taxon>
        <taxon>Spermatophyta</taxon>
        <taxon>Magnoliopsida</taxon>
        <taxon>eudicotyledons</taxon>
        <taxon>Gunneridae</taxon>
        <taxon>Pentapetalae</taxon>
        <taxon>rosids</taxon>
        <taxon>malvids</taxon>
        <taxon>Malvales</taxon>
        <taxon>Malvaceae</taxon>
        <taxon>Malvoideae</taxon>
        <taxon>Gossypium</taxon>
    </lineage>
</organism>
<evidence type="ECO:0000313" key="1">
    <source>
        <dbReference type="EMBL" id="KAK5846467.1"/>
    </source>
</evidence>
<proteinExistence type="predicted"/>
<gene>
    <name evidence="1" type="ORF">PVK06_002757</name>
</gene>
<accession>A0ABR0R5J1</accession>
<evidence type="ECO:0000313" key="2">
    <source>
        <dbReference type="Proteomes" id="UP001358586"/>
    </source>
</evidence>
<reference evidence="1 2" key="1">
    <citation type="submission" date="2023-03" db="EMBL/GenBank/DDBJ databases">
        <title>WGS of Gossypium arboreum.</title>
        <authorList>
            <person name="Yu D."/>
        </authorList>
    </citation>
    <scope>NUCLEOTIDE SEQUENCE [LARGE SCALE GENOMIC DNA]</scope>
    <source>
        <tissue evidence="1">Leaf</tissue>
    </source>
</reference>
<comment type="caution">
    <text evidence="1">The sequence shown here is derived from an EMBL/GenBank/DDBJ whole genome shotgun (WGS) entry which is preliminary data.</text>
</comment>
<dbReference type="EMBL" id="JARKNE010000001">
    <property type="protein sequence ID" value="KAK5846467.1"/>
    <property type="molecule type" value="Genomic_DNA"/>
</dbReference>
<sequence length="183" mass="20622">MKPSIWFSLPSPYVDSGANPSLLTATTDLKIVGDAGTARNTKDSSDESTSLSHEINKYMDVMLDMRKKCMTNTWAANVVLSNEEEEDSAILEQHWIKMTDHTRPSTIVVSYYELTFCFSCKLTYCCPCGNISELFPWREHVSMKEFLYSPKDVTNHLKIFLPEAAKEHMCSAGSFNGVKKSSL</sequence>
<dbReference type="Proteomes" id="UP001358586">
    <property type="component" value="Chromosome 1"/>
</dbReference>
<keyword evidence="2" id="KW-1185">Reference proteome</keyword>
<name>A0ABR0R5J1_GOSAR</name>